<keyword evidence="2" id="KW-1185">Reference proteome</keyword>
<evidence type="ECO:0000313" key="1">
    <source>
        <dbReference type="EMBL" id="GBN08098.1"/>
    </source>
</evidence>
<comment type="caution">
    <text evidence="1">The sequence shown here is derived from an EMBL/GenBank/DDBJ whole genome shotgun (WGS) entry which is preliminary data.</text>
</comment>
<dbReference type="AlphaFoldDB" id="A0A4Y2L0K4"/>
<organism evidence="1 2">
    <name type="scientific">Araneus ventricosus</name>
    <name type="common">Orbweaver spider</name>
    <name type="synonym">Epeira ventricosa</name>
    <dbReference type="NCBI Taxonomy" id="182803"/>
    <lineage>
        <taxon>Eukaryota</taxon>
        <taxon>Metazoa</taxon>
        <taxon>Ecdysozoa</taxon>
        <taxon>Arthropoda</taxon>
        <taxon>Chelicerata</taxon>
        <taxon>Arachnida</taxon>
        <taxon>Araneae</taxon>
        <taxon>Araneomorphae</taxon>
        <taxon>Entelegynae</taxon>
        <taxon>Araneoidea</taxon>
        <taxon>Araneidae</taxon>
        <taxon>Araneus</taxon>
    </lineage>
</organism>
<accession>A0A4Y2L0K4</accession>
<proteinExistence type="predicted"/>
<reference evidence="1 2" key="1">
    <citation type="journal article" date="2019" name="Sci. Rep.">
        <title>Orb-weaving spider Araneus ventricosus genome elucidates the spidroin gene catalogue.</title>
        <authorList>
            <person name="Kono N."/>
            <person name="Nakamura H."/>
            <person name="Ohtoshi R."/>
            <person name="Moran D.A.P."/>
            <person name="Shinohara A."/>
            <person name="Yoshida Y."/>
            <person name="Fujiwara M."/>
            <person name="Mori M."/>
            <person name="Tomita M."/>
            <person name="Arakawa K."/>
        </authorList>
    </citation>
    <scope>NUCLEOTIDE SEQUENCE [LARGE SCALE GENOMIC DNA]</scope>
</reference>
<sequence>MVSSLKDIANEITSTLAHSSSIENYNPHFLNFKKIFARSRLDFKSHTDLPYNRNFAFQELHFSLAHAHKSSPGPDNISYTMIKHLTSESQKKLIAYGFRTNKAFHPLGDKQ</sequence>
<protein>
    <recommendedName>
        <fullName evidence="3">Reverse transcriptase domain-containing protein</fullName>
    </recommendedName>
</protein>
<dbReference type="EMBL" id="BGPR01005228">
    <property type="protein sequence ID" value="GBN08098.1"/>
    <property type="molecule type" value="Genomic_DNA"/>
</dbReference>
<gene>
    <name evidence="1" type="ORF">AVEN_273849_1</name>
</gene>
<dbReference type="Proteomes" id="UP000499080">
    <property type="component" value="Unassembled WGS sequence"/>
</dbReference>
<name>A0A4Y2L0K4_ARAVE</name>
<evidence type="ECO:0000313" key="2">
    <source>
        <dbReference type="Proteomes" id="UP000499080"/>
    </source>
</evidence>
<evidence type="ECO:0008006" key="3">
    <source>
        <dbReference type="Google" id="ProtNLM"/>
    </source>
</evidence>